<dbReference type="eggNOG" id="COG0561">
    <property type="taxonomic scope" value="Bacteria"/>
</dbReference>
<dbReference type="Pfam" id="PF08282">
    <property type="entry name" value="Hydrolase_3"/>
    <property type="match status" value="1"/>
</dbReference>
<protein>
    <submittedName>
        <fullName evidence="1">HAD family hydrolase</fullName>
    </submittedName>
</protein>
<sequence>MIKLIASDMDGTLVNDEGKINEKMFELINNLHEKNIKFAAASGRFYSQLSKNFRKNKDKHYIYIT</sequence>
<dbReference type="GO" id="GO:0005829">
    <property type="term" value="C:cytosol"/>
    <property type="evidence" value="ECO:0007669"/>
    <property type="project" value="TreeGrafter"/>
</dbReference>
<gene>
    <name evidence="1" type="ORF">CcarbDRAFT_0906</name>
</gene>
<dbReference type="InterPro" id="IPR023214">
    <property type="entry name" value="HAD_sf"/>
</dbReference>
<evidence type="ECO:0000313" key="2">
    <source>
        <dbReference type="Proteomes" id="UP000004198"/>
    </source>
</evidence>
<dbReference type="AlphaFoldDB" id="C6PQ46"/>
<keyword evidence="2" id="KW-1185">Reference proteome</keyword>
<organism evidence="1 2">
    <name type="scientific">Clostridium carboxidivorans P7</name>
    <dbReference type="NCBI Taxonomy" id="536227"/>
    <lineage>
        <taxon>Bacteria</taxon>
        <taxon>Bacillati</taxon>
        <taxon>Bacillota</taxon>
        <taxon>Clostridia</taxon>
        <taxon>Eubacteriales</taxon>
        <taxon>Clostridiaceae</taxon>
        <taxon>Clostridium</taxon>
    </lineage>
</organism>
<dbReference type="Proteomes" id="UP000004198">
    <property type="component" value="Unassembled WGS sequence"/>
</dbReference>
<dbReference type="PANTHER" id="PTHR10000:SF8">
    <property type="entry name" value="HAD SUPERFAMILY HYDROLASE-LIKE, TYPE 3"/>
    <property type="match status" value="1"/>
</dbReference>
<dbReference type="Gene3D" id="3.40.50.1000">
    <property type="entry name" value="HAD superfamily/HAD-like"/>
    <property type="match status" value="1"/>
</dbReference>
<dbReference type="SUPFAM" id="SSF56784">
    <property type="entry name" value="HAD-like"/>
    <property type="match status" value="1"/>
</dbReference>
<dbReference type="GO" id="GO:0016791">
    <property type="term" value="F:phosphatase activity"/>
    <property type="evidence" value="ECO:0007669"/>
    <property type="project" value="TreeGrafter"/>
</dbReference>
<keyword evidence="1" id="KW-0378">Hydrolase</keyword>
<dbReference type="PANTHER" id="PTHR10000">
    <property type="entry name" value="PHOSPHOSERINE PHOSPHATASE"/>
    <property type="match status" value="1"/>
</dbReference>
<dbReference type="GO" id="GO:0000287">
    <property type="term" value="F:magnesium ion binding"/>
    <property type="evidence" value="ECO:0007669"/>
    <property type="project" value="TreeGrafter"/>
</dbReference>
<dbReference type="EMBL" id="ACVI01000010">
    <property type="protein sequence ID" value="EET88651.1"/>
    <property type="molecule type" value="Genomic_DNA"/>
</dbReference>
<comment type="caution">
    <text evidence="1">The sequence shown here is derived from an EMBL/GenBank/DDBJ whole genome shotgun (WGS) entry which is preliminary data.</text>
</comment>
<evidence type="ECO:0000313" key="1">
    <source>
        <dbReference type="EMBL" id="EET88651.1"/>
    </source>
</evidence>
<dbReference type="InterPro" id="IPR036412">
    <property type="entry name" value="HAD-like_sf"/>
</dbReference>
<reference evidence="1 2" key="1">
    <citation type="submission" date="2009-06" db="EMBL/GenBank/DDBJ databases">
        <title>The draft genome of Clostridium carboxidivorans P7.</title>
        <authorList>
            <consortium name="US DOE Joint Genome Institute (JGI-PGF)"/>
            <person name="Lucas S."/>
            <person name="Copeland A."/>
            <person name="Lapidus A."/>
            <person name="Glavina del Rio T."/>
            <person name="Tice H."/>
            <person name="Bruce D."/>
            <person name="Goodwin L."/>
            <person name="Pitluck S."/>
            <person name="Larimer F."/>
            <person name="Land M.L."/>
            <person name="Hauser L."/>
            <person name="Hemme C.L."/>
        </authorList>
    </citation>
    <scope>NUCLEOTIDE SEQUENCE [LARGE SCALE GENOMIC DNA]</scope>
    <source>
        <strain evidence="1 2">P7</strain>
    </source>
</reference>
<name>C6PQ46_9CLOT</name>
<accession>C6PQ46</accession>
<dbReference type="RefSeq" id="WP_007059791.1">
    <property type="nucleotide sequence ID" value="NZ_ACVI01000010.1"/>
</dbReference>
<proteinExistence type="predicted"/>
<dbReference type="PROSITE" id="PS01228">
    <property type="entry name" value="COF_1"/>
    <property type="match status" value="1"/>
</dbReference>